<feature type="compositionally biased region" description="Polar residues" evidence="1">
    <location>
        <begin position="561"/>
        <end position="573"/>
    </location>
</feature>
<evidence type="ECO:0000313" key="2">
    <source>
        <dbReference type="EMBL" id="RKP35696.1"/>
    </source>
</evidence>
<dbReference type="AlphaFoldDB" id="A0A4P9ZQE1"/>
<feature type="compositionally biased region" description="Polar residues" evidence="1">
    <location>
        <begin position="154"/>
        <end position="178"/>
    </location>
</feature>
<feature type="region of interest" description="Disordered" evidence="1">
    <location>
        <begin position="487"/>
        <end position="650"/>
    </location>
</feature>
<proteinExistence type="predicted"/>
<evidence type="ECO:0000256" key="1">
    <source>
        <dbReference type="SAM" id="MobiDB-lite"/>
    </source>
</evidence>
<keyword evidence="3" id="KW-1185">Reference proteome</keyword>
<dbReference type="Proteomes" id="UP000268162">
    <property type="component" value="Unassembled WGS sequence"/>
</dbReference>
<name>A0A4P9ZQE1_9FUNG</name>
<protein>
    <submittedName>
        <fullName evidence="2">Uncharacterized protein</fullName>
    </submittedName>
</protein>
<feature type="region of interest" description="Disordered" evidence="1">
    <location>
        <begin position="417"/>
        <end position="465"/>
    </location>
</feature>
<feature type="compositionally biased region" description="Low complexity" evidence="1">
    <location>
        <begin position="435"/>
        <end position="455"/>
    </location>
</feature>
<feature type="region of interest" description="Disordered" evidence="1">
    <location>
        <begin position="132"/>
        <end position="272"/>
    </location>
</feature>
<organism evidence="2 3">
    <name type="scientific">Dimargaris cristalligena</name>
    <dbReference type="NCBI Taxonomy" id="215637"/>
    <lineage>
        <taxon>Eukaryota</taxon>
        <taxon>Fungi</taxon>
        <taxon>Fungi incertae sedis</taxon>
        <taxon>Zoopagomycota</taxon>
        <taxon>Kickxellomycotina</taxon>
        <taxon>Dimargaritomycetes</taxon>
        <taxon>Dimargaritales</taxon>
        <taxon>Dimargaritaceae</taxon>
        <taxon>Dimargaris</taxon>
    </lineage>
</organism>
<evidence type="ECO:0000313" key="3">
    <source>
        <dbReference type="Proteomes" id="UP000268162"/>
    </source>
</evidence>
<dbReference type="EMBL" id="ML002810">
    <property type="protein sequence ID" value="RKP35696.1"/>
    <property type="molecule type" value="Genomic_DNA"/>
</dbReference>
<feature type="compositionally biased region" description="Polar residues" evidence="1">
    <location>
        <begin position="514"/>
        <end position="526"/>
    </location>
</feature>
<feature type="compositionally biased region" description="Polar residues" evidence="1">
    <location>
        <begin position="417"/>
        <end position="430"/>
    </location>
</feature>
<gene>
    <name evidence="2" type="ORF">BJ085DRAFT_38381</name>
</gene>
<dbReference type="STRING" id="215637.A0A4P9ZQE1"/>
<reference evidence="3" key="1">
    <citation type="journal article" date="2018" name="Nat. Microbiol.">
        <title>Leveraging single-cell genomics to expand the fungal tree of life.</title>
        <authorList>
            <person name="Ahrendt S.R."/>
            <person name="Quandt C.A."/>
            <person name="Ciobanu D."/>
            <person name="Clum A."/>
            <person name="Salamov A."/>
            <person name="Andreopoulos B."/>
            <person name="Cheng J.F."/>
            <person name="Woyke T."/>
            <person name="Pelin A."/>
            <person name="Henrissat B."/>
            <person name="Reynolds N.K."/>
            <person name="Benny G.L."/>
            <person name="Smith M.E."/>
            <person name="James T.Y."/>
            <person name="Grigoriev I.V."/>
        </authorList>
    </citation>
    <scope>NUCLEOTIDE SEQUENCE [LARGE SCALE GENOMIC DNA]</scope>
    <source>
        <strain evidence="3">RSA 468</strain>
    </source>
</reference>
<sequence length="650" mass="67267">MNPPVSSAATAGLSLEDLGIDLQALSSMGADFDLSAHTSNGGAFHLSADGSTAHHHLNLPANTFFHPAHHQQQPPVSAAPPTRKYSPQTTSLLEQLQVTLQRAQSAGNYELIRQLQVLIQFQGGLPQTPLSMALHPSSASSHHPTSSPLFGNSLGHNQPTLLHTPIPNTDQSLQSPAVSPTLLPEAAMGMPPPAARKRQHPDQSSAGGPPATAFPHAATIMSPLKRPNQARPPVSDQAPRKPARSRTTSSRQATPRVRPTVESSPMHRPPESPAMLAEAQENYVNAALLNSPFFFGAAAWSPWMHPDAQALANLSLASPGMLQSPAFSLSAHTSPLFIPHGGGPHQGPAVSAPFPPLNGTTVPAQMDFTLGSPGLSAAPNPLGPAAIASTSTAPPVAMLASLRSLESHSRLTAASSILPTASSTPNSLNRFQAPPSENTSSSRSNTNTNSSSRSRPTPPRLDQQQMSLAPATPASLMQLNIQSADMAQESGAATMTAEPSLDSLAMPPPVCPMQSPTSLVHESATTPPEKLAEEPAASQCKPRGRPKRPKSAKGTPVMSGSAPQSHPTRTSLGSAPAGPVPSGTVPPSFVAPIPPSSPAKSIALTSPGMGPTAPPSLIEASPSISATDTSRSHRIVDRPTLTPKGVTRAS</sequence>
<accession>A0A4P9ZQE1</accession>
<feature type="region of interest" description="Disordered" evidence="1">
    <location>
        <begin position="67"/>
        <end position="87"/>
    </location>
</feature>
<feature type="compositionally biased region" description="Basic residues" evidence="1">
    <location>
        <begin position="542"/>
        <end position="551"/>
    </location>
</feature>
<feature type="non-terminal residue" evidence="2">
    <location>
        <position position="650"/>
    </location>
</feature>
<feature type="compositionally biased region" description="Low complexity" evidence="1">
    <location>
        <begin position="132"/>
        <end position="149"/>
    </location>
</feature>